<evidence type="ECO:0000256" key="3">
    <source>
        <dbReference type="ARBA" id="ARBA00022679"/>
    </source>
</evidence>
<evidence type="ECO:0000256" key="10">
    <source>
        <dbReference type="RuleBase" id="RU361115"/>
    </source>
</evidence>
<keyword evidence="2 10" id="KW-0444">Lipid biosynthesis</keyword>
<name>A0A8J2LCZ8_9HEXA</name>
<dbReference type="InterPro" id="IPR002076">
    <property type="entry name" value="ELO_fam"/>
</dbReference>
<accession>A0A8J2LCZ8</accession>
<dbReference type="GO" id="GO:0019367">
    <property type="term" value="P:fatty acid elongation, saturated fatty acid"/>
    <property type="evidence" value="ECO:0007669"/>
    <property type="project" value="TreeGrafter"/>
</dbReference>
<dbReference type="EMBL" id="CAJVCH010553627">
    <property type="protein sequence ID" value="CAG7829969.1"/>
    <property type="molecule type" value="Genomic_DNA"/>
</dbReference>
<comment type="caution">
    <text evidence="10">Lacks conserved residue(s) required for the propagation of feature annotation.</text>
</comment>
<keyword evidence="6 10" id="KW-1133">Transmembrane helix</keyword>
<comment type="caution">
    <text evidence="11">The sequence shown here is derived from an EMBL/GenBank/DDBJ whole genome shotgun (WGS) entry which is preliminary data.</text>
</comment>
<keyword evidence="12" id="KW-1185">Reference proteome</keyword>
<dbReference type="Pfam" id="PF01151">
    <property type="entry name" value="ELO"/>
    <property type="match status" value="1"/>
</dbReference>
<keyword evidence="8 10" id="KW-0472">Membrane</keyword>
<keyword evidence="9 10" id="KW-0275">Fatty acid biosynthesis</keyword>
<evidence type="ECO:0000256" key="1">
    <source>
        <dbReference type="ARBA" id="ARBA00004141"/>
    </source>
</evidence>
<protein>
    <recommendedName>
        <fullName evidence="10">Elongation of very long chain fatty acids protein</fullName>
        <ecNumber evidence="10">2.3.1.199</ecNumber>
    </recommendedName>
    <alternativeName>
        <fullName evidence="10">Very-long-chain 3-oxoacyl-CoA synthase</fullName>
    </alternativeName>
</protein>
<evidence type="ECO:0000256" key="2">
    <source>
        <dbReference type="ARBA" id="ARBA00022516"/>
    </source>
</evidence>
<keyword evidence="4 10" id="KW-0812">Transmembrane</keyword>
<dbReference type="Proteomes" id="UP000708208">
    <property type="component" value="Unassembled WGS sequence"/>
</dbReference>
<feature type="transmembrane region" description="Helical" evidence="10">
    <location>
        <begin position="204"/>
        <end position="226"/>
    </location>
</feature>
<comment type="catalytic activity">
    <reaction evidence="10">
        <text>a very-long-chain acyl-CoA + malonyl-CoA + H(+) = a very-long-chain 3-oxoacyl-CoA + CO2 + CoA</text>
        <dbReference type="Rhea" id="RHEA:32727"/>
        <dbReference type="ChEBI" id="CHEBI:15378"/>
        <dbReference type="ChEBI" id="CHEBI:16526"/>
        <dbReference type="ChEBI" id="CHEBI:57287"/>
        <dbReference type="ChEBI" id="CHEBI:57384"/>
        <dbReference type="ChEBI" id="CHEBI:90725"/>
        <dbReference type="ChEBI" id="CHEBI:90736"/>
        <dbReference type="EC" id="2.3.1.199"/>
    </reaction>
</comment>
<dbReference type="GO" id="GO:0009922">
    <property type="term" value="F:fatty acid elongase activity"/>
    <property type="evidence" value="ECO:0007669"/>
    <property type="project" value="UniProtKB-EC"/>
</dbReference>
<proteinExistence type="inferred from homology"/>
<evidence type="ECO:0000256" key="6">
    <source>
        <dbReference type="ARBA" id="ARBA00022989"/>
    </source>
</evidence>
<evidence type="ECO:0000313" key="11">
    <source>
        <dbReference type="EMBL" id="CAG7829969.1"/>
    </source>
</evidence>
<evidence type="ECO:0000256" key="5">
    <source>
        <dbReference type="ARBA" id="ARBA00022832"/>
    </source>
</evidence>
<gene>
    <name evidence="11" type="ORF">AFUS01_LOCUS39799</name>
</gene>
<feature type="transmembrane region" description="Helical" evidence="10">
    <location>
        <begin position="105"/>
        <end position="128"/>
    </location>
</feature>
<feature type="transmembrane region" description="Helical" evidence="10">
    <location>
        <begin position="134"/>
        <end position="154"/>
    </location>
</feature>
<dbReference type="EC" id="2.3.1.199" evidence="10"/>
<sequence>MRVFLTENRIFEGGISITFAILSFKMETAEVIQAMEMNSTFIEAYDFEFYDVAWVVDQTIAYRNYMPCHFFHYIDDTGGPGNALFDLEGGGNLPLHLLRNPSQLCYLKLITLHWFHHVTTLLMSWIGFEYFDALGRIFVINTFVHSLMYSYYALKALKVKIPKTFAKALTTIQITQMFMIIYINLASVYFMALGRPCKRSANMVYLSGIIIPIFAYLFIQFFREAYMRRSAPKRKPE</sequence>
<dbReference type="GO" id="GO:0005789">
    <property type="term" value="C:endoplasmic reticulum membrane"/>
    <property type="evidence" value="ECO:0007669"/>
    <property type="project" value="TreeGrafter"/>
</dbReference>
<keyword evidence="7 10" id="KW-0443">Lipid metabolism</keyword>
<dbReference type="OrthoDB" id="434092at2759"/>
<evidence type="ECO:0000256" key="9">
    <source>
        <dbReference type="ARBA" id="ARBA00023160"/>
    </source>
</evidence>
<evidence type="ECO:0000256" key="7">
    <source>
        <dbReference type="ARBA" id="ARBA00023098"/>
    </source>
</evidence>
<evidence type="ECO:0000256" key="4">
    <source>
        <dbReference type="ARBA" id="ARBA00022692"/>
    </source>
</evidence>
<dbReference type="GO" id="GO:0034626">
    <property type="term" value="P:fatty acid elongation, polyunsaturated fatty acid"/>
    <property type="evidence" value="ECO:0007669"/>
    <property type="project" value="TreeGrafter"/>
</dbReference>
<dbReference type="GO" id="GO:0034625">
    <property type="term" value="P:fatty acid elongation, monounsaturated fatty acid"/>
    <property type="evidence" value="ECO:0007669"/>
    <property type="project" value="TreeGrafter"/>
</dbReference>
<comment type="subcellular location">
    <subcellularLocation>
        <location evidence="1">Membrane</location>
        <topology evidence="1">Multi-pass membrane protein</topology>
    </subcellularLocation>
</comment>
<keyword evidence="3 10" id="KW-0808">Transferase</keyword>
<dbReference type="GO" id="GO:0042761">
    <property type="term" value="P:very long-chain fatty acid biosynthetic process"/>
    <property type="evidence" value="ECO:0007669"/>
    <property type="project" value="TreeGrafter"/>
</dbReference>
<reference evidence="11" key="1">
    <citation type="submission" date="2021-06" db="EMBL/GenBank/DDBJ databases">
        <authorList>
            <person name="Hodson N. C."/>
            <person name="Mongue J. A."/>
            <person name="Jaron S. K."/>
        </authorList>
    </citation>
    <scope>NUCLEOTIDE SEQUENCE</scope>
</reference>
<dbReference type="PANTHER" id="PTHR11157:SF17">
    <property type="entry name" value="ELONGATION OF VERY LONG CHAIN FATTY ACIDS PROTEIN 6"/>
    <property type="match status" value="1"/>
</dbReference>
<organism evidence="11 12">
    <name type="scientific">Allacma fusca</name>
    <dbReference type="NCBI Taxonomy" id="39272"/>
    <lineage>
        <taxon>Eukaryota</taxon>
        <taxon>Metazoa</taxon>
        <taxon>Ecdysozoa</taxon>
        <taxon>Arthropoda</taxon>
        <taxon>Hexapoda</taxon>
        <taxon>Collembola</taxon>
        <taxon>Symphypleona</taxon>
        <taxon>Sminthuridae</taxon>
        <taxon>Allacma</taxon>
    </lineage>
</organism>
<dbReference type="AlphaFoldDB" id="A0A8J2LCZ8"/>
<evidence type="ECO:0000313" key="12">
    <source>
        <dbReference type="Proteomes" id="UP000708208"/>
    </source>
</evidence>
<comment type="similarity">
    <text evidence="10">Belongs to the ELO family.</text>
</comment>
<dbReference type="GO" id="GO:0030148">
    <property type="term" value="P:sphingolipid biosynthetic process"/>
    <property type="evidence" value="ECO:0007669"/>
    <property type="project" value="TreeGrafter"/>
</dbReference>
<evidence type="ECO:0000256" key="8">
    <source>
        <dbReference type="ARBA" id="ARBA00023136"/>
    </source>
</evidence>
<dbReference type="PANTHER" id="PTHR11157">
    <property type="entry name" value="FATTY ACID ACYL TRANSFERASE-RELATED"/>
    <property type="match status" value="1"/>
</dbReference>
<feature type="transmembrane region" description="Helical" evidence="10">
    <location>
        <begin position="174"/>
        <end position="192"/>
    </location>
</feature>
<keyword evidence="5 10" id="KW-0276">Fatty acid metabolism</keyword>